<gene>
    <name evidence="4" type="ORF">HNQ73_003266</name>
</gene>
<name>A0A841KF54_9HYPH</name>
<dbReference type="PANTHER" id="PTHR12184:SF1">
    <property type="entry name" value="UBIQUINOL-CYTOCHROME-C REDUCTASE COMPLEX ASSEMBLY FACTOR 1"/>
    <property type="match status" value="1"/>
</dbReference>
<dbReference type="AlphaFoldDB" id="A0A841KF54"/>
<dbReference type="RefSeq" id="WP_183336163.1">
    <property type="nucleotide sequence ID" value="NZ_BMHX01000009.1"/>
</dbReference>
<comment type="caution">
    <text evidence="4">The sequence shown here is derived from an EMBL/GenBank/DDBJ whole genome shotgun (WGS) entry which is preliminary data.</text>
</comment>
<evidence type="ECO:0000313" key="4">
    <source>
        <dbReference type="EMBL" id="MBB6169614.1"/>
    </source>
</evidence>
<organism evidence="4 5">
    <name type="scientific">Chelatococcus composti</name>
    <dbReference type="NCBI Taxonomy" id="1743235"/>
    <lineage>
        <taxon>Bacteria</taxon>
        <taxon>Pseudomonadati</taxon>
        <taxon>Pseudomonadota</taxon>
        <taxon>Alphaproteobacteria</taxon>
        <taxon>Hyphomicrobiales</taxon>
        <taxon>Chelatococcaceae</taxon>
        <taxon>Chelatococcus</taxon>
    </lineage>
</organism>
<dbReference type="Pfam" id="PF03981">
    <property type="entry name" value="Ubiq_cyt_C_chap"/>
    <property type="match status" value="1"/>
</dbReference>
<dbReference type="PANTHER" id="PTHR12184">
    <property type="entry name" value="UBIQUINOL-CYTOCHROME C REDUCTASE COMPLEX ASSEMBLY FACTOR 1 FAMILY MEMBER"/>
    <property type="match status" value="1"/>
</dbReference>
<evidence type="ECO:0000259" key="3">
    <source>
        <dbReference type="Pfam" id="PF03981"/>
    </source>
</evidence>
<proteinExistence type="inferred from homology"/>
<evidence type="ECO:0000256" key="2">
    <source>
        <dbReference type="ARBA" id="ARBA00006436"/>
    </source>
</evidence>
<comment type="similarity">
    <text evidence="2">Belongs to the UPF0174 family.</text>
</comment>
<accession>A0A841KF54</accession>
<keyword evidence="5" id="KW-1185">Reference proteome</keyword>
<evidence type="ECO:0000256" key="1">
    <source>
        <dbReference type="ARBA" id="ARBA00006407"/>
    </source>
</evidence>
<dbReference type="Proteomes" id="UP000588017">
    <property type="component" value="Unassembled WGS sequence"/>
</dbReference>
<dbReference type="EMBL" id="JACHEH010000009">
    <property type="protein sequence ID" value="MBB6169614.1"/>
    <property type="molecule type" value="Genomic_DNA"/>
</dbReference>
<dbReference type="InterPro" id="IPR007129">
    <property type="entry name" value="Ubiqinol_cyt_c_chaperone_CPB3"/>
</dbReference>
<reference evidence="4 5" key="1">
    <citation type="submission" date="2020-08" db="EMBL/GenBank/DDBJ databases">
        <title>Genomic Encyclopedia of Type Strains, Phase IV (KMG-IV): sequencing the most valuable type-strain genomes for metagenomic binning, comparative biology and taxonomic classification.</title>
        <authorList>
            <person name="Goeker M."/>
        </authorList>
    </citation>
    <scope>NUCLEOTIDE SEQUENCE [LARGE SCALE GENOMIC DNA]</scope>
    <source>
        <strain evidence="4 5">DSM 101465</strain>
    </source>
</reference>
<comment type="similarity">
    <text evidence="1">Belongs to the CBP3 family.</text>
</comment>
<feature type="domain" description="Ubiquinol-cytochrome c chaperone" evidence="3">
    <location>
        <begin position="34"/>
        <end position="166"/>
    </location>
</feature>
<sequence>MILSFLRRRRPSDVIEDLYQRVAGAARQPALYLELGFPDTAEGRFEALALHVALIVRRLKALPDPASDAAQDLVDVMFRELDRALRELGTSDLAVPKRMKALAGVFNDRMRRYAAALEADDEPELRRLLALRLGEPAERHAALAAYVRASAHHLDSLNFDSLLQQSAPFPPAARFVERTSK</sequence>
<dbReference type="InterPro" id="IPR021150">
    <property type="entry name" value="Ubiq_cyt_c_chap"/>
</dbReference>
<protein>
    <submittedName>
        <fullName evidence="4">Cytochrome b pre-mRNA-processing protein 3</fullName>
    </submittedName>
</protein>
<evidence type="ECO:0000313" key="5">
    <source>
        <dbReference type="Proteomes" id="UP000588017"/>
    </source>
</evidence>